<proteinExistence type="inferred from homology"/>
<evidence type="ECO:0000256" key="5">
    <source>
        <dbReference type="ARBA" id="ARBA00022989"/>
    </source>
</evidence>
<sequence length="277" mass="29631">MADLLTLKRSRMPDRFERPGAFHFVAYVALLAFVVWSFQGAGWSFSALVSGGPALIDFLSRAWPPSLERLPQLSKALLETFQMALAGTLIGIVLSLPLAILAAKGLTRPSMLSRAVYTCARLLVALFRTVPDLVWALVFVISVGLGPFAGTLAIAVDTIGFCGRFFAEAMEDVEKGPTEALTAAGAGRFDTIFCAVVPAAMPSFITTSLFALEKATRSSVVLGLVGAGGIGIELKVAMDFFDYQLAMTIILMIFVLVLCVERLGTIARSRILEGSSQ</sequence>
<dbReference type="PANTHER" id="PTHR30043">
    <property type="entry name" value="PHOSPHONATES TRANSPORT SYSTEM PERMEASE PROTEIN"/>
    <property type="match status" value="1"/>
</dbReference>
<keyword evidence="3" id="KW-1003">Cell membrane</keyword>
<dbReference type="CDD" id="cd06261">
    <property type="entry name" value="TM_PBP2"/>
    <property type="match status" value="1"/>
</dbReference>
<feature type="transmembrane region" description="Helical" evidence="7">
    <location>
        <begin position="84"/>
        <end position="103"/>
    </location>
</feature>
<keyword evidence="5 7" id="KW-1133">Transmembrane helix</keyword>
<evidence type="ECO:0000313" key="9">
    <source>
        <dbReference type="EMBL" id="AQQ06268.1"/>
    </source>
</evidence>
<dbReference type="InterPro" id="IPR005769">
    <property type="entry name" value="PhnE/PtxC"/>
</dbReference>
<feature type="transmembrane region" description="Helical" evidence="7">
    <location>
        <begin position="21"/>
        <end position="39"/>
    </location>
</feature>
<evidence type="ECO:0000256" key="1">
    <source>
        <dbReference type="ARBA" id="ARBA00004651"/>
    </source>
</evidence>
<reference evidence="9 10" key="1">
    <citation type="submission" date="2017-02" db="EMBL/GenBank/DDBJ databases">
        <authorList>
            <person name="Jeong S."/>
        </authorList>
    </citation>
    <scope>NUCLEOTIDE SEQUENCE [LARGE SCALE GENOMIC DNA]</scope>
    <source>
        <strain evidence="9 10">RMAR6-6</strain>
    </source>
</reference>
<feature type="transmembrane region" description="Helical" evidence="7">
    <location>
        <begin position="243"/>
        <end position="260"/>
    </location>
</feature>
<evidence type="ECO:0000259" key="8">
    <source>
        <dbReference type="PROSITE" id="PS50928"/>
    </source>
</evidence>
<feature type="transmembrane region" description="Helical" evidence="7">
    <location>
        <begin position="133"/>
        <end position="156"/>
    </location>
</feature>
<evidence type="ECO:0000256" key="6">
    <source>
        <dbReference type="ARBA" id="ARBA00023136"/>
    </source>
</evidence>
<comment type="similarity">
    <text evidence="7">Belongs to the binding-protein-dependent transport system permease family.</text>
</comment>
<evidence type="ECO:0000256" key="4">
    <source>
        <dbReference type="ARBA" id="ARBA00022692"/>
    </source>
</evidence>
<keyword evidence="2 7" id="KW-0813">Transport</keyword>
<name>A0ABN4X245_9HYPH</name>
<evidence type="ECO:0000256" key="3">
    <source>
        <dbReference type="ARBA" id="ARBA00022475"/>
    </source>
</evidence>
<dbReference type="PROSITE" id="PS50928">
    <property type="entry name" value="ABC_TM1"/>
    <property type="match status" value="1"/>
</dbReference>
<keyword evidence="4 7" id="KW-0812">Transmembrane</keyword>
<evidence type="ECO:0000256" key="2">
    <source>
        <dbReference type="ARBA" id="ARBA00022448"/>
    </source>
</evidence>
<protein>
    <submittedName>
        <fullName evidence="9">Phosphonate ABC transporter, permease protein PhnE</fullName>
    </submittedName>
</protein>
<dbReference type="EMBL" id="CP019630">
    <property type="protein sequence ID" value="AQQ06268.1"/>
    <property type="molecule type" value="Genomic_DNA"/>
</dbReference>
<dbReference type="PANTHER" id="PTHR30043:SF1">
    <property type="entry name" value="ABC TRANSPORT SYSTEM PERMEASE PROTEIN P69"/>
    <property type="match status" value="1"/>
</dbReference>
<evidence type="ECO:0000313" key="10">
    <source>
        <dbReference type="Proteomes" id="UP000188174"/>
    </source>
</evidence>
<dbReference type="Pfam" id="PF00528">
    <property type="entry name" value="BPD_transp_1"/>
    <property type="match status" value="1"/>
</dbReference>
<accession>A0ABN4X245</accession>
<dbReference type="NCBIfam" id="TIGR01097">
    <property type="entry name" value="PhnE"/>
    <property type="match status" value="1"/>
</dbReference>
<feature type="transmembrane region" description="Helical" evidence="7">
    <location>
        <begin position="219"/>
        <end position="237"/>
    </location>
</feature>
<dbReference type="RefSeq" id="WP_077292642.1">
    <property type="nucleotide sequence ID" value="NZ_CP019630.1"/>
</dbReference>
<dbReference type="InterPro" id="IPR035906">
    <property type="entry name" value="MetI-like_sf"/>
</dbReference>
<keyword evidence="6 7" id="KW-0472">Membrane</keyword>
<dbReference type="Proteomes" id="UP000188174">
    <property type="component" value="Chromosome"/>
</dbReference>
<dbReference type="InterPro" id="IPR000515">
    <property type="entry name" value="MetI-like"/>
</dbReference>
<feature type="domain" description="ABC transmembrane type-1" evidence="8">
    <location>
        <begin position="77"/>
        <end position="264"/>
    </location>
</feature>
<dbReference type="SUPFAM" id="SSF161098">
    <property type="entry name" value="MetI-like"/>
    <property type="match status" value="1"/>
</dbReference>
<gene>
    <name evidence="9" type="ORF">B0E33_24025</name>
</gene>
<organism evidence="9 10">
    <name type="scientific">Roseibium algicola</name>
    <dbReference type="NCBI Taxonomy" id="2857014"/>
    <lineage>
        <taxon>Bacteria</taxon>
        <taxon>Pseudomonadati</taxon>
        <taxon>Pseudomonadota</taxon>
        <taxon>Alphaproteobacteria</taxon>
        <taxon>Hyphomicrobiales</taxon>
        <taxon>Stappiaceae</taxon>
        <taxon>Roseibium</taxon>
    </lineage>
</organism>
<keyword evidence="10" id="KW-1185">Reference proteome</keyword>
<evidence type="ECO:0000256" key="7">
    <source>
        <dbReference type="RuleBase" id="RU363032"/>
    </source>
</evidence>
<comment type="subcellular location">
    <subcellularLocation>
        <location evidence="1 7">Cell membrane</location>
        <topology evidence="1 7">Multi-pass membrane protein</topology>
    </subcellularLocation>
</comment>
<dbReference type="Gene3D" id="1.10.3720.10">
    <property type="entry name" value="MetI-like"/>
    <property type="match status" value="1"/>
</dbReference>